<name>A0A6J4JEW4_9PROT</name>
<accession>A0A6J4JEW4</accession>
<dbReference type="AlphaFoldDB" id="A0A6J4JEW4"/>
<sequence length="254" mass="26927">MSESTNAQGAVNGAAASAPVLPPLYRQLEGLTAERHAALRLREAGYGFAAAANAVPLAAEECAIAARSLAIVFAAQAPHMPVALTGLTAGNNLFVDSGGAWKIGAYVPAYLRRYPFFLLRVAEGSEELALCIDPSAPQVSDSLGEPLFTADGKPAPQLERAFAFTKSVEEAMLRTRAMTQRLAELGLLKPSVVQFEQHGKPVRIDGFFAIDRPTLAALPPEQLAELRDRGWLEVIYAHLLSIGGIPDLARGIGG</sequence>
<dbReference type="Pfam" id="PF07277">
    <property type="entry name" value="SapC"/>
    <property type="match status" value="1"/>
</dbReference>
<evidence type="ECO:0000313" key="1">
    <source>
        <dbReference type="EMBL" id="CAA9278671.1"/>
    </source>
</evidence>
<organism evidence="1">
    <name type="scientific">uncultured Craurococcus sp</name>
    <dbReference type="NCBI Taxonomy" id="1135998"/>
    <lineage>
        <taxon>Bacteria</taxon>
        <taxon>Pseudomonadati</taxon>
        <taxon>Pseudomonadota</taxon>
        <taxon>Alphaproteobacteria</taxon>
        <taxon>Acetobacterales</taxon>
        <taxon>Acetobacteraceae</taxon>
        <taxon>Craurococcus</taxon>
        <taxon>environmental samples</taxon>
    </lineage>
</organism>
<gene>
    <name evidence="1" type="ORF">AVDCRST_MAG27-3594</name>
</gene>
<evidence type="ECO:0008006" key="2">
    <source>
        <dbReference type="Google" id="ProtNLM"/>
    </source>
</evidence>
<dbReference type="EMBL" id="CADCTD010000164">
    <property type="protein sequence ID" value="CAA9278671.1"/>
    <property type="molecule type" value="Genomic_DNA"/>
</dbReference>
<proteinExistence type="predicted"/>
<reference evidence="1" key="1">
    <citation type="submission" date="2020-02" db="EMBL/GenBank/DDBJ databases">
        <authorList>
            <person name="Meier V. D."/>
        </authorList>
    </citation>
    <scope>NUCLEOTIDE SEQUENCE</scope>
    <source>
        <strain evidence="1">AVDCRST_MAG27</strain>
    </source>
</reference>
<dbReference type="InterPro" id="IPR010836">
    <property type="entry name" value="SapC"/>
</dbReference>
<protein>
    <recommendedName>
        <fullName evidence="2">SapC family protein</fullName>
    </recommendedName>
</protein>